<accession>A0A558BFM4</accession>
<comment type="caution">
    <text evidence="1">The sequence shown here is derived from an EMBL/GenBank/DDBJ whole genome shotgun (WGS) entry which is preliminary data.</text>
</comment>
<reference evidence="1 2" key="2">
    <citation type="submission" date="2019-08" db="EMBL/GenBank/DDBJ databases">
        <title>Amycolatopsis acidicola sp. nov., isolated from peat swamp forest soil.</title>
        <authorList>
            <person name="Srisuk N."/>
        </authorList>
    </citation>
    <scope>NUCLEOTIDE SEQUENCE [LARGE SCALE GENOMIC DNA]</scope>
    <source>
        <strain evidence="1 2">TBRC 6029</strain>
    </source>
</reference>
<dbReference type="AlphaFoldDB" id="A0A558BFM4"/>
<keyword evidence="2" id="KW-1185">Reference proteome</keyword>
<protein>
    <submittedName>
        <fullName evidence="1">Uncharacterized protein</fullName>
    </submittedName>
</protein>
<dbReference type="EMBL" id="VJWX01000331">
    <property type="protein sequence ID" value="TVT35302.1"/>
    <property type="molecule type" value="Genomic_DNA"/>
</dbReference>
<reference evidence="1 2" key="1">
    <citation type="submission" date="2019-07" db="EMBL/GenBank/DDBJ databases">
        <authorList>
            <person name="Duangmal K."/>
            <person name="Teo W.F.A."/>
        </authorList>
    </citation>
    <scope>NUCLEOTIDE SEQUENCE [LARGE SCALE GENOMIC DNA]</scope>
    <source>
        <strain evidence="1 2">TBRC 6029</strain>
    </source>
</reference>
<organism evidence="1 2">
    <name type="scientific">Amycolatopsis rhizosphaerae</name>
    <dbReference type="NCBI Taxonomy" id="2053003"/>
    <lineage>
        <taxon>Bacteria</taxon>
        <taxon>Bacillati</taxon>
        <taxon>Actinomycetota</taxon>
        <taxon>Actinomycetes</taxon>
        <taxon>Pseudonocardiales</taxon>
        <taxon>Pseudonocardiaceae</taxon>
        <taxon>Amycolatopsis</taxon>
    </lineage>
</organism>
<gene>
    <name evidence="1" type="ORF">FNH05_26210</name>
</gene>
<evidence type="ECO:0000313" key="1">
    <source>
        <dbReference type="EMBL" id="TVT35302.1"/>
    </source>
</evidence>
<evidence type="ECO:0000313" key="2">
    <source>
        <dbReference type="Proteomes" id="UP000320011"/>
    </source>
</evidence>
<dbReference type="OrthoDB" id="3556710at2"/>
<sequence>MDRQDDAASTPLADLSWLQWPDGLKDVALEVLARWQAGHPGEAVDLIDEMLADLASRREFLGESANRLYEPSTDDRNP</sequence>
<name>A0A558BFM4_9PSEU</name>
<dbReference type="RefSeq" id="WP_144591381.1">
    <property type="nucleotide sequence ID" value="NZ_VJWX01000331.1"/>
</dbReference>
<dbReference type="Proteomes" id="UP000320011">
    <property type="component" value="Unassembled WGS sequence"/>
</dbReference>
<proteinExistence type="predicted"/>